<organism evidence="1">
    <name type="scientific">Arundo donax</name>
    <name type="common">Giant reed</name>
    <name type="synonym">Donax arundinaceus</name>
    <dbReference type="NCBI Taxonomy" id="35708"/>
    <lineage>
        <taxon>Eukaryota</taxon>
        <taxon>Viridiplantae</taxon>
        <taxon>Streptophyta</taxon>
        <taxon>Embryophyta</taxon>
        <taxon>Tracheophyta</taxon>
        <taxon>Spermatophyta</taxon>
        <taxon>Magnoliopsida</taxon>
        <taxon>Liliopsida</taxon>
        <taxon>Poales</taxon>
        <taxon>Poaceae</taxon>
        <taxon>PACMAD clade</taxon>
        <taxon>Arundinoideae</taxon>
        <taxon>Arundineae</taxon>
        <taxon>Arundo</taxon>
    </lineage>
</organism>
<dbReference type="EMBL" id="GBRH01181512">
    <property type="protein sequence ID" value="JAE16384.1"/>
    <property type="molecule type" value="Transcribed_RNA"/>
</dbReference>
<protein>
    <submittedName>
        <fullName evidence="1">Uncharacterized protein</fullName>
    </submittedName>
</protein>
<proteinExistence type="predicted"/>
<reference evidence="1" key="2">
    <citation type="journal article" date="2015" name="Data Brief">
        <title>Shoot transcriptome of the giant reed, Arundo donax.</title>
        <authorList>
            <person name="Barrero R.A."/>
            <person name="Guerrero F.D."/>
            <person name="Moolhuijzen P."/>
            <person name="Goolsby J.A."/>
            <person name="Tidwell J."/>
            <person name="Bellgard S.E."/>
            <person name="Bellgard M.I."/>
        </authorList>
    </citation>
    <scope>NUCLEOTIDE SEQUENCE</scope>
    <source>
        <tissue evidence="1">Shoot tissue taken approximately 20 cm above the soil surface</tissue>
    </source>
</reference>
<dbReference type="AlphaFoldDB" id="A0A0A9FYT9"/>
<reference evidence="1" key="1">
    <citation type="submission" date="2014-09" db="EMBL/GenBank/DDBJ databases">
        <authorList>
            <person name="Magalhaes I.L.F."/>
            <person name="Oliveira U."/>
            <person name="Santos F.R."/>
            <person name="Vidigal T.H.D.A."/>
            <person name="Brescovit A.D."/>
            <person name="Santos A.J."/>
        </authorList>
    </citation>
    <scope>NUCLEOTIDE SEQUENCE</scope>
    <source>
        <tissue evidence="1">Shoot tissue taken approximately 20 cm above the soil surface</tissue>
    </source>
</reference>
<evidence type="ECO:0000313" key="1">
    <source>
        <dbReference type="EMBL" id="JAE16384.1"/>
    </source>
</evidence>
<name>A0A0A9FYT9_ARUDO</name>
<sequence length="38" mass="4543">MLESTVVDHVWIYCNIQKLLHPLMGMKPIHFSRNRSFT</sequence>
<accession>A0A0A9FYT9</accession>